<dbReference type="GO" id="GO:0003676">
    <property type="term" value="F:nucleic acid binding"/>
    <property type="evidence" value="ECO:0007669"/>
    <property type="project" value="InterPro"/>
</dbReference>
<dbReference type="Gene3D" id="3.30.420.10">
    <property type="entry name" value="Ribonuclease H-like superfamily/Ribonuclease H"/>
    <property type="match status" value="1"/>
</dbReference>
<dbReference type="AlphaFoldDB" id="A0A4V4HIE4"/>
<protein>
    <recommendedName>
        <fullName evidence="1">Tc1-like transposase DDE domain-containing protein</fullName>
    </recommendedName>
</protein>
<proteinExistence type="predicted"/>
<accession>A0A4V4HIE4</accession>
<dbReference type="EMBL" id="ML179044">
    <property type="protein sequence ID" value="THV06276.1"/>
    <property type="molecule type" value="Genomic_DNA"/>
</dbReference>
<dbReference type="PANTHER" id="PTHR46564">
    <property type="entry name" value="TRANSPOSASE"/>
    <property type="match status" value="1"/>
</dbReference>
<dbReference type="InterPro" id="IPR038717">
    <property type="entry name" value="Tc1-like_DDE_dom"/>
</dbReference>
<dbReference type="Pfam" id="PF13358">
    <property type="entry name" value="DDE_3"/>
    <property type="match status" value="1"/>
</dbReference>
<dbReference type="PANTHER" id="PTHR46564:SF1">
    <property type="entry name" value="TRANSPOSASE"/>
    <property type="match status" value="1"/>
</dbReference>
<reference evidence="2 3" key="1">
    <citation type="journal article" date="2019" name="Nat. Ecol. Evol.">
        <title>Megaphylogeny resolves global patterns of mushroom evolution.</title>
        <authorList>
            <person name="Varga T."/>
            <person name="Krizsan K."/>
            <person name="Foldi C."/>
            <person name="Dima B."/>
            <person name="Sanchez-Garcia M."/>
            <person name="Sanchez-Ramirez S."/>
            <person name="Szollosi G.J."/>
            <person name="Szarkandi J.G."/>
            <person name="Papp V."/>
            <person name="Albert L."/>
            <person name="Andreopoulos W."/>
            <person name="Angelini C."/>
            <person name="Antonin V."/>
            <person name="Barry K.W."/>
            <person name="Bougher N.L."/>
            <person name="Buchanan P."/>
            <person name="Buyck B."/>
            <person name="Bense V."/>
            <person name="Catcheside P."/>
            <person name="Chovatia M."/>
            <person name="Cooper J."/>
            <person name="Damon W."/>
            <person name="Desjardin D."/>
            <person name="Finy P."/>
            <person name="Geml J."/>
            <person name="Haridas S."/>
            <person name="Hughes K."/>
            <person name="Justo A."/>
            <person name="Karasinski D."/>
            <person name="Kautmanova I."/>
            <person name="Kiss B."/>
            <person name="Kocsube S."/>
            <person name="Kotiranta H."/>
            <person name="LaButti K.M."/>
            <person name="Lechner B.E."/>
            <person name="Liimatainen K."/>
            <person name="Lipzen A."/>
            <person name="Lukacs Z."/>
            <person name="Mihaltcheva S."/>
            <person name="Morgado L.N."/>
            <person name="Niskanen T."/>
            <person name="Noordeloos M.E."/>
            <person name="Ohm R.A."/>
            <person name="Ortiz-Santana B."/>
            <person name="Ovrebo C."/>
            <person name="Racz N."/>
            <person name="Riley R."/>
            <person name="Savchenko A."/>
            <person name="Shiryaev A."/>
            <person name="Soop K."/>
            <person name="Spirin V."/>
            <person name="Szebenyi C."/>
            <person name="Tomsovsky M."/>
            <person name="Tulloss R.E."/>
            <person name="Uehling J."/>
            <person name="Grigoriev I.V."/>
            <person name="Vagvolgyi C."/>
            <person name="Papp T."/>
            <person name="Martin F.M."/>
            <person name="Miettinen O."/>
            <person name="Hibbett D.S."/>
            <person name="Nagy L.G."/>
        </authorList>
    </citation>
    <scope>NUCLEOTIDE SEQUENCE [LARGE SCALE GENOMIC DNA]</scope>
    <source>
        <strain evidence="2 3">CBS 962.96</strain>
    </source>
</reference>
<evidence type="ECO:0000313" key="2">
    <source>
        <dbReference type="EMBL" id="THV06276.1"/>
    </source>
</evidence>
<evidence type="ECO:0000259" key="1">
    <source>
        <dbReference type="Pfam" id="PF13358"/>
    </source>
</evidence>
<name>A0A4V4HIE4_DENBC</name>
<feature type="domain" description="Tc1-like transposase DDE" evidence="1">
    <location>
        <begin position="130"/>
        <end position="233"/>
    </location>
</feature>
<dbReference type="OrthoDB" id="3255572at2759"/>
<organism evidence="2 3">
    <name type="scientific">Dendrothele bispora (strain CBS 962.96)</name>
    <dbReference type="NCBI Taxonomy" id="1314807"/>
    <lineage>
        <taxon>Eukaryota</taxon>
        <taxon>Fungi</taxon>
        <taxon>Dikarya</taxon>
        <taxon>Basidiomycota</taxon>
        <taxon>Agaricomycotina</taxon>
        <taxon>Agaricomycetes</taxon>
        <taxon>Agaricomycetidae</taxon>
        <taxon>Agaricales</taxon>
        <taxon>Agaricales incertae sedis</taxon>
        <taxon>Dendrothele</taxon>
    </lineage>
</organism>
<dbReference type="InterPro" id="IPR009057">
    <property type="entry name" value="Homeodomain-like_sf"/>
</dbReference>
<dbReference type="Proteomes" id="UP000297245">
    <property type="component" value="Unassembled WGS sequence"/>
</dbReference>
<dbReference type="InterPro" id="IPR036397">
    <property type="entry name" value="RNaseH_sf"/>
</dbReference>
<gene>
    <name evidence="2" type="ORF">K435DRAFT_645872</name>
</gene>
<keyword evidence="3" id="KW-1185">Reference proteome</keyword>
<dbReference type="SUPFAM" id="SSF46689">
    <property type="entry name" value="Homeodomain-like"/>
    <property type="match status" value="1"/>
</dbReference>
<sequence>MVFRHISEDIKTRALWLLDQGYISAETAYLLGVSERSVFRWRRNFDTHGSVIPPPSYLQGRPSDITTEIREDLVQLTRESPEMFLDEIQEWVAVAHEVAISRPQLHQILEDCAVSYKRLRRAAIERDEALYDRTIYRHYGRSVSGERATILANFVCGDWYSLVAALGVEGYAAARVVSGSVDGDEFFDFIVSDVMPTMNPFPGDRSVIIMDNCAIHKSEALREVVEGMGIQISFKFPFISKLILC</sequence>
<evidence type="ECO:0000313" key="3">
    <source>
        <dbReference type="Proteomes" id="UP000297245"/>
    </source>
</evidence>
<dbReference type="Pfam" id="PF13384">
    <property type="entry name" value="HTH_23"/>
    <property type="match status" value="1"/>
</dbReference>